<evidence type="ECO:0000256" key="3">
    <source>
        <dbReference type="SAM" id="Phobius"/>
    </source>
</evidence>
<feature type="region of interest" description="Disordered" evidence="2">
    <location>
        <begin position="1"/>
        <end position="31"/>
    </location>
</feature>
<gene>
    <name evidence="4" type="ORF">ICI42_00350</name>
</gene>
<comment type="caution">
    <text evidence="4">The sequence shown here is derived from an EMBL/GenBank/DDBJ whole genome shotgun (WGS) entry which is preliminary data.</text>
</comment>
<evidence type="ECO:0000313" key="5">
    <source>
        <dbReference type="Proteomes" id="UP000643405"/>
    </source>
</evidence>
<name>A0A8J6PGU7_9HYPH</name>
<keyword evidence="5" id="KW-1185">Reference proteome</keyword>
<feature type="transmembrane region" description="Helical" evidence="3">
    <location>
        <begin position="93"/>
        <end position="113"/>
    </location>
</feature>
<evidence type="ECO:0000256" key="2">
    <source>
        <dbReference type="SAM" id="MobiDB-lite"/>
    </source>
</evidence>
<feature type="compositionally biased region" description="Polar residues" evidence="2">
    <location>
        <begin position="1"/>
        <end position="14"/>
    </location>
</feature>
<dbReference type="EMBL" id="JACVVX010000001">
    <property type="protein sequence ID" value="MBD0413106.1"/>
    <property type="molecule type" value="Genomic_DNA"/>
</dbReference>
<proteinExistence type="predicted"/>
<dbReference type="RefSeq" id="WP_188162562.1">
    <property type="nucleotide sequence ID" value="NZ_JACVVX010000001.1"/>
</dbReference>
<organism evidence="4 5">
    <name type="scientific">Oryzicola mucosus</name>
    <dbReference type="NCBI Taxonomy" id="2767425"/>
    <lineage>
        <taxon>Bacteria</taxon>
        <taxon>Pseudomonadati</taxon>
        <taxon>Pseudomonadota</taxon>
        <taxon>Alphaproteobacteria</taxon>
        <taxon>Hyphomicrobiales</taxon>
        <taxon>Phyllobacteriaceae</taxon>
        <taxon>Oryzicola</taxon>
    </lineage>
</organism>
<dbReference type="InterPro" id="IPR050445">
    <property type="entry name" value="Bact_polysacc_biosynth/exp"/>
</dbReference>
<evidence type="ECO:0000256" key="1">
    <source>
        <dbReference type="SAM" id="Coils"/>
    </source>
</evidence>
<dbReference type="Proteomes" id="UP000643405">
    <property type="component" value="Unassembled WGS sequence"/>
</dbReference>
<dbReference type="AlphaFoldDB" id="A0A8J6PGU7"/>
<keyword evidence="3" id="KW-0472">Membrane</keyword>
<sequence>MSTSARQIDWNMQPTLLAPSGEGNERQSQTDADARFFEARSDAALPGEGAHDPFEVTIGLPDATGDLRDEIDHDVAATYAAPRGAVPRRSRRMMLLAATTALGAVCAGAWTAWMPQRYEAVVEFVARPDAEQLSAAYGVEAPARLFDQADGHVAALTGPAVLQQVADRLNLQEDPEFTTLSSHPSEWTFAALLNMASPGGLSIPAATLRDKVSVTRAPDSFIIRTGVTTDSAEKSALIANTLAETFLKLPSGSAASAADNRLAELEKAANDAERRAQGYAAENRLGPVLASEAEIRTLQAQIAEARLRTVELNATTAAARSANLESFLAGELPASVENAGLRHARADYLDASQNLARLSANLGPKHPQRIAAEGLVSDARRILDAQLRGAIGKLQIDLTRAVEIEQHLAGRMAEIKAEREATAPELVRLQDLRRDADARRSAYEAARLEAKRGPGSSGLAGINLVAPAFAPATPVKLSMAKSIFGGAGAGLLGGMLIALLGLSRRRDEQVEALPATMKAEPVSEADAIEPTLEVASEPYAPPVSHAEPELQLTPVEEVVAAPSEFALDASEFEPVVLSGEPEETLAPAEETALEFLAEEDEPVASETELEVRSDEAEISSNEAEWLALLNDMRQSVANDNPASVGATEFVAAAADRDATTDDDDRMREIDAIRERLREFRASVYEYHARKGTEQRIAG</sequence>
<evidence type="ECO:0000313" key="4">
    <source>
        <dbReference type="EMBL" id="MBD0413106.1"/>
    </source>
</evidence>
<reference evidence="4" key="1">
    <citation type="submission" date="2020-09" db="EMBL/GenBank/DDBJ databases">
        <title>Genome seq and assembly of Tianweitania sp.</title>
        <authorList>
            <person name="Chhetri G."/>
        </authorList>
    </citation>
    <scope>NUCLEOTIDE SEQUENCE</scope>
    <source>
        <strain evidence="4">Rool2</strain>
    </source>
</reference>
<keyword evidence="1" id="KW-0175">Coiled coil</keyword>
<evidence type="ECO:0008006" key="6">
    <source>
        <dbReference type="Google" id="ProtNLM"/>
    </source>
</evidence>
<accession>A0A8J6PGU7</accession>
<dbReference type="PANTHER" id="PTHR32309">
    <property type="entry name" value="TYROSINE-PROTEIN KINASE"/>
    <property type="match status" value="1"/>
</dbReference>
<protein>
    <recommendedName>
        <fullName evidence="6">Lipopolysaccharide biosynthesis protein</fullName>
    </recommendedName>
</protein>
<dbReference type="PANTHER" id="PTHR32309:SF31">
    <property type="entry name" value="CAPSULAR EXOPOLYSACCHARIDE FAMILY"/>
    <property type="match status" value="1"/>
</dbReference>
<keyword evidence="3" id="KW-1133">Transmembrane helix</keyword>
<feature type="coiled-coil region" evidence="1">
    <location>
        <begin position="255"/>
        <end position="315"/>
    </location>
</feature>
<keyword evidence="3" id="KW-0812">Transmembrane</keyword>